<comment type="catalytic activity">
    <reaction evidence="4">
        <text>a 2'-deoxyadenosine in DNA + S-adenosyl-L-methionine = an N(6)-methyl-2'-deoxyadenosine in DNA + S-adenosyl-L-homocysteine + H(+)</text>
        <dbReference type="Rhea" id="RHEA:15197"/>
        <dbReference type="Rhea" id="RHEA-COMP:12418"/>
        <dbReference type="Rhea" id="RHEA-COMP:12419"/>
        <dbReference type="ChEBI" id="CHEBI:15378"/>
        <dbReference type="ChEBI" id="CHEBI:57856"/>
        <dbReference type="ChEBI" id="CHEBI:59789"/>
        <dbReference type="ChEBI" id="CHEBI:90615"/>
        <dbReference type="ChEBI" id="CHEBI:90616"/>
        <dbReference type="EC" id="2.1.1.72"/>
    </reaction>
</comment>
<organism evidence="7 8">
    <name type="scientific">Sandarakinorhabdus glacialis</name>
    <dbReference type="NCBI Taxonomy" id="1614636"/>
    <lineage>
        <taxon>Bacteria</taxon>
        <taxon>Pseudomonadati</taxon>
        <taxon>Pseudomonadota</taxon>
        <taxon>Alphaproteobacteria</taxon>
        <taxon>Sphingomonadales</taxon>
        <taxon>Sphingosinicellaceae</taxon>
        <taxon>Sandarakinorhabdus</taxon>
    </lineage>
</organism>
<evidence type="ECO:0000256" key="2">
    <source>
        <dbReference type="ARBA" id="ARBA00022603"/>
    </source>
</evidence>
<dbReference type="Proteomes" id="UP000635071">
    <property type="component" value="Unassembled WGS sequence"/>
</dbReference>
<feature type="domain" description="MmeI-like DNA-methyltransferase" evidence="6">
    <location>
        <begin position="105"/>
        <end position="366"/>
    </location>
</feature>
<dbReference type="Gene3D" id="3.40.50.150">
    <property type="entry name" value="Vaccinia Virus protein VP39"/>
    <property type="match status" value="1"/>
</dbReference>
<reference evidence="7" key="1">
    <citation type="journal article" date="2014" name="Int. J. Syst. Evol. Microbiol.">
        <title>Complete genome sequence of Corynebacterium casei LMG S-19264T (=DSM 44701T), isolated from a smear-ripened cheese.</title>
        <authorList>
            <consortium name="US DOE Joint Genome Institute (JGI-PGF)"/>
            <person name="Walter F."/>
            <person name="Albersmeier A."/>
            <person name="Kalinowski J."/>
            <person name="Ruckert C."/>
        </authorList>
    </citation>
    <scope>NUCLEOTIDE SEQUENCE</scope>
    <source>
        <strain evidence="7">CGMCC 1.15519</strain>
    </source>
</reference>
<evidence type="ECO:0000256" key="4">
    <source>
        <dbReference type="ARBA" id="ARBA00047942"/>
    </source>
</evidence>
<sequence length="516" mass="57640">MAGLSAEWNAFPYVNGALFSGHVRTPVFDAAMREMLLDAARFNWSKVSPAIFGSLFQPVMNARERRAKGAHYTSELNIMKVIGPLFLDDLSAELATLKTRRTGRGAALQEFQNKLARLNLLDPACGCGNFLVIAYREIRRLEMDCLEALYPRDTASGLRQGFIDLALLARVDVGQFHGIEYEEFPARIAEVAMWMADHIANNALAATFSTNFARIPLKQSANIHHGDALEIDWNDVIPAARCSYVMGNPPFVGAKFQTETQRAQVRRIAGLGGSGGTLDYVAAWFLRAVAYLGRSQARIAFVSTNSICQGEQVAQLWPLVFKAGWEIAFAHRSFIWDSEARGKAHVHVVIVGLAHRDAEPKEKRLFSYDNGKGEAVEARFNSLTAYLFAARSDAVRHLVVREEGKPINDARNIVIGSKPIDGGYLIFDPGERAQLLSTEPRADKLLHPYIGAEEFINGGNRWIAALQNVGPDELARFPKLMARIQNVRQFRLGMIQRKNAKYDAKVQREYHLLRWP</sequence>
<evidence type="ECO:0000256" key="3">
    <source>
        <dbReference type="ARBA" id="ARBA00022679"/>
    </source>
</evidence>
<dbReference type="PANTHER" id="PTHR33841:SF1">
    <property type="entry name" value="DNA METHYLTRANSFERASE A"/>
    <property type="match status" value="1"/>
</dbReference>
<dbReference type="SUPFAM" id="SSF53335">
    <property type="entry name" value="S-adenosyl-L-methionine-dependent methyltransferases"/>
    <property type="match status" value="1"/>
</dbReference>
<protein>
    <recommendedName>
        <fullName evidence="1">site-specific DNA-methyltransferase (adenine-specific)</fullName>
        <ecNumber evidence="1">2.1.1.72</ecNumber>
    </recommendedName>
</protein>
<dbReference type="InterPro" id="IPR050953">
    <property type="entry name" value="N4_N6_ade-DNA_methylase"/>
</dbReference>
<reference evidence="7" key="2">
    <citation type="submission" date="2020-09" db="EMBL/GenBank/DDBJ databases">
        <authorList>
            <person name="Sun Q."/>
            <person name="Zhou Y."/>
        </authorList>
    </citation>
    <scope>NUCLEOTIDE SEQUENCE</scope>
    <source>
        <strain evidence="7">CGMCC 1.15519</strain>
    </source>
</reference>
<keyword evidence="3" id="KW-0808">Transferase</keyword>
<dbReference type="PANTHER" id="PTHR33841">
    <property type="entry name" value="DNA METHYLTRANSFERASE YEEA-RELATED"/>
    <property type="match status" value="1"/>
</dbReference>
<gene>
    <name evidence="7" type="ORF">GCM10011529_27100</name>
</gene>
<evidence type="ECO:0000259" key="5">
    <source>
        <dbReference type="Pfam" id="PF20466"/>
    </source>
</evidence>
<keyword evidence="8" id="KW-1185">Reference proteome</keyword>
<keyword evidence="2" id="KW-0489">Methyltransferase</keyword>
<evidence type="ECO:0000313" key="8">
    <source>
        <dbReference type="Proteomes" id="UP000635071"/>
    </source>
</evidence>
<dbReference type="InterPro" id="IPR046820">
    <property type="entry name" value="MmeI_TRD"/>
</dbReference>
<dbReference type="InterPro" id="IPR029063">
    <property type="entry name" value="SAM-dependent_MTases_sf"/>
</dbReference>
<dbReference type="GO" id="GO:0032259">
    <property type="term" value="P:methylation"/>
    <property type="evidence" value="ECO:0007669"/>
    <property type="project" value="UniProtKB-KW"/>
</dbReference>
<dbReference type="InterPro" id="IPR046816">
    <property type="entry name" value="MmeI_Mtase"/>
</dbReference>
<comment type="caution">
    <text evidence="7">The sequence shown here is derived from an EMBL/GenBank/DDBJ whole genome shotgun (WGS) entry which is preliminary data.</text>
</comment>
<accession>A0A917ECD6</accession>
<dbReference type="Pfam" id="PF20473">
    <property type="entry name" value="MmeI_Mtase"/>
    <property type="match status" value="1"/>
</dbReference>
<feature type="domain" description="MmeI-like target recognition" evidence="5">
    <location>
        <begin position="396"/>
        <end position="502"/>
    </location>
</feature>
<dbReference type="AlphaFoldDB" id="A0A917ECD6"/>
<name>A0A917ECD6_9SPHN</name>
<evidence type="ECO:0000259" key="6">
    <source>
        <dbReference type="Pfam" id="PF20473"/>
    </source>
</evidence>
<dbReference type="Pfam" id="PF20466">
    <property type="entry name" value="MmeI_TRD"/>
    <property type="match status" value="1"/>
</dbReference>
<dbReference type="GO" id="GO:0009007">
    <property type="term" value="F:site-specific DNA-methyltransferase (adenine-specific) activity"/>
    <property type="evidence" value="ECO:0007669"/>
    <property type="project" value="UniProtKB-EC"/>
</dbReference>
<evidence type="ECO:0000256" key="1">
    <source>
        <dbReference type="ARBA" id="ARBA00011900"/>
    </source>
</evidence>
<dbReference type="EC" id="2.1.1.72" evidence="1"/>
<evidence type="ECO:0000313" key="7">
    <source>
        <dbReference type="EMBL" id="GGE19152.1"/>
    </source>
</evidence>
<proteinExistence type="predicted"/>
<dbReference type="EMBL" id="BMJM01000011">
    <property type="protein sequence ID" value="GGE19152.1"/>
    <property type="molecule type" value="Genomic_DNA"/>
</dbReference>